<evidence type="ECO:0000256" key="3">
    <source>
        <dbReference type="RuleBase" id="RU000481"/>
    </source>
</evidence>
<dbReference type="SUPFAM" id="SSF53383">
    <property type="entry name" value="PLP-dependent transferases"/>
    <property type="match status" value="1"/>
</dbReference>
<dbReference type="Pfam" id="PF00155">
    <property type="entry name" value="Aminotran_1_2"/>
    <property type="match status" value="1"/>
</dbReference>
<dbReference type="Proteomes" id="UP000516380">
    <property type="component" value="Chromosome"/>
</dbReference>
<dbReference type="InterPro" id="IPR015424">
    <property type="entry name" value="PyrdxlP-dep_Trfase"/>
</dbReference>
<dbReference type="EMBL" id="AP023343">
    <property type="protein sequence ID" value="BCI87463.1"/>
    <property type="molecule type" value="Genomic_DNA"/>
</dbReference>
<name>A0A653EG61_MYCKA</name>
<dbReference type="CDD" id="cd00609">
    <property type="entry name" value="AAT_like"/>
    <property type="match status" value="1"/>
</dbReference>
<organism evidence="6">
    <name type="scientific">Mycobacterium kansasii</name>
    <dbReference type="NCBI Taxonomy" id="1768"/>
    <lineage>
        <taxon>Bacteria</taxon>
        <taxon>Bacillati</taxon>
        <taxon>Actinomycetota</taxon>
        <taxon>Actinomycetes</taxon>
        <taxon>Mycobacteriales</taxon>
        <taxon>Mycobacteriaceae</taxon>
        <taxon>Mycobacterium</taxon>
    </lineage>
</organism>
<evidence type="ECO:0000313" key="6">
    <source>
        <dbReference type="EMBL" id="VTO96337.1"/>
    </source>
</evidence>
<dbReference type="InterPro" id="IPR004838">
    <property type="entry name" value="NHTrfase_class1_PyrdxlP-BS"/>
</dbReference>
<keyword evidence="3 5" id="KW-0808">Transferase</keyword>
<dbReference type="GO" id="GO:0008483">
    <property type="term" value="F:transaminase activity"/>
    <property type="evidence" value="ECO:0007669"/>
    <property type="project" value="UniProtKB-KW"/>
</dbReference>
<feature type="domain" description="Aminotransferase class I/classII large" evidence="4">
    <location>
        <begin position="59"/>
        <end position="363"/>
    </location>
</feature>
<evidence type="ECO:0000313" key="5">
    <source>
        <dbReference type="EMBL" id="BCI87463.1"/>
    </source>
</evidence>
<comment type="cofactor">
    <cofactor evidence="1 3">
        <name>pyridoxal 5'-phosphate</name>
        <dbReference type="ChEBI" id="CHEBI:597326"/>
    </cofactor>
</comment>
<dbReference type="Gene3D" id="3.40.640.10">
    <property type="entry name" value="Type I PLP-dependent aspartate aminotransferase-like (Major domain)"/>
    <property type="match status" value="1"/>
</dbReference>
<dbReference type="InterPro" id="IPR015422">
    <property type="entry name" value="PyrdxlP-dep_Trfase_small"/>
</dbReference>
<dbReference type="PANTHER" id="PTHR42885:SF1">
    <property type="entry name" value="THREONINE-PHOSPHATE DECARBOXYLASE"/>
    <property type="match status" value="1"/>
</dbReference>
<sequence>MIATAGPDPNRVTLAGRGAPDAWVVHRRTSVSLVADLDHGASICLAAARYHGDQAVAPDMLDFAVNVRDTRPPQWLVDVLAARLTDLARYPSVDEVRWSQQAVAARHGRTCEEVLPLAGAAEGFALLPNLAPARAAIIAPSFTEPAVALSAAGIPVDHVVLEPPFGLAGVAVPEAADLVVVGNPTNPTSVLHTREQLLALRRPGRILVVDEAFADSVPGEPESLAGDCLADVLVLRSLTKTWSLAGLRVGYALGAPDVLARLTARRAHWPVGTLQLAAIAACCAPEAVAEAAAGAQRLVALRAAMVAGLNSVGATVVDGCAPFVLFGMPDAERIRNDLHHKRIAVRRCDTFVGLGDRYLRAAVRAEWPRLVQAIGCGHSGRRR</sequence>
<protein>
    <recommendedName>
        <fullName evidence="3">Aminotransferase</fullName>
        <ecNumber evidence="3">2.6.1.-</ecNumber>
    </recommendedName>
</protein>
<dbReference type="InterPro" id="IPR015421">
    <property type="entry name" value="PyrdxlP-dep_Trfase_major"/>
</dbReference>
<dbReference type="AlphaFoldDB" id="A0A653EG61"/>
<evidence type="ECO:0000259" key="4">
    <source>
        <dbReference type="Pfam" id="PF00155"/>
    </source>
</evidence>
<gene>
    <name evidence="6" type="primary">cobD</name>
    <name evidence="6" type="ORF">BIN_B_00364</name>
    <name evidence="5" type="ORF">NIIDMKKI_26690</name>
</gene>
<dbReference type="NCBIfam" id="NF005915">
    <property type="entry name" value="PRK07908.1"/>
    <property type="match status" value="1"/>
</dbReference>
<proteinExistence type="inferred from homology"/>
<reference evidence="6" key="1">
    <citation type="submission" date="2019-05" db="EMBL/GenBank/DDBJ databases">
        <authorList>
            <person name="Naeem R."/>
            <person name="Antony C."/>
            <person name="Guan Q."/>
        </authorList>
    </citation>
    <scope>NUCLEOTIDE SEQUENCE</scope>
    <source>
        <strain evidence="6">3</strain>
    </source>
</reference>
<accession>A0A653EG61</accession>
<dbReference type="PANTHER" id="PTHR42885">
    <property type="entry name" value="HISTIDINOL-PHOSPHATE AMINOTRANSFERASE-RELATED"/>
    <property type="match status" value="1"/>
</dbReference>
<dbReference type="EMBL" id="LR589240">
    <property type="protein sequence ID" value="VTO96337.1"/>
    <property type="molecule type" value="Genomic_DNA"/>
</dbReference>
<keyword evidence="7" id="KW-1185">Reference proteome</keyword>
<dbReference type="PROSITE" id="PS00105">
    <property type="entry name" value="AA_TRANSFER_CLASS_1"/>
    <property type="match status" value="1"/>
</dbReference>
<dbReference type="Gene3D" id="3.90.1150.10">
    <property type="entry name" value="Aspartate Aminotransferase, domain 1"/>
    <property type="match status" value="1"/>
</dbReference>
<comment type="similarity">
    <text evidence="3">Belongs to the class-I pyridoxal-phosphate-dependent aminotransferase family.</text>
</comment>
<reference evidence="5 7" key="2">
    <citation type="submission" date="2020-07" db="EMBL/GenBank/DDBJ databases">
        <title>Mycobacterium kansasii (former subtype) with zoonotic potential isolated from diseased indoor pet cat, Japan.</title>
        <authorList>
            <person name="Fukano H."/>
            <person name="Terazono T."/>
            <person name="Hoshino Y."/>
        </authorList>
    </citation>
    <scope>NUCLEOTIDE SEQUENCE [LARGE SCALE GENOMIC DNA]</scope>
    <source>
        <strain evidence="5 7">Kuro-I</strain>
    </source>
</reference>
<keyword evidence="3 5" id="KW-0032">Aminotransferase</keyword>
<dbReference type="GO" id="GO:0030170">
    <property type="term" value="F:pyridoxal phosphate binding"/>
    <property type="evidence" value="ECO:0007669"/>
    <property type="project" value="InterPro"/>
</dbReference>
<evidence type="ECO:0000256" key="1">
    <source>
        <dbReference type="ARBA" id="ARBA00001933"/>
    </source>
</evidence>
<dbReference type="InterPro" id="IPR004839">
    <property type="entry name" value="Aminotransferase_I/II_large"/>
</dbReference>
<keyword evidence="2" id="KW-0663">Pyridoxal phosphate</keyword>
<evidence type="ECO:0000256" key="2">
    <source>
        <dbReference type="ARBA" id="ARBA00022898"/>
    </source>
</evidence>
<dbReference type="EC" id="2.6.1.-" evidence="3"/>
<evidence type="ECO:0000313" key="7">
    <source>
        <dbReference type="Proteomes" id="UP000516380"/>
    </source>
</evidence>